<evidence type="ECO:0000256" key="1">
    <source>
        <dbReference type="ARBA" id="ARBA00022614"/>
    </source>
</evidence>
<dbReference type="AlphaFoldDB" id="A0A7S1MJP2"/>
<keyword evidence="1" id="KW-0433">Leucine-rich repeat</keyword>
<dbReference type="InterPro" id="IPR032675">
    <property type="entry name" value="LRR_dom_sf"/>
</dbReference>
<gene>
    <name evidence="3" type="ORF">NDES1114_LOCUS23723</name>
</gene>
<evidence type="ECO:0000313" key="3">
    <source>
        <dbReference type="EMBL" id="CAD9133364.1"/>
    </source>
</evidence>
<dbReference type="InterPro" id="IPR001611">
    <property type="entry name" value="Leu-rich_rpt"/>
</dbReference>
<dbReference type="InterPro" id="IPR050216">
    <property type="entry name" value="LRR_domain-containing"/>
</dbReference>
<dbReference type="GO" id="GO:0005737">
    <property type="term" value="C:cytoplasm"/>
    <property type="evidence" value="ECO:0007669"/>
    <property type="project" value="TreeGrafter"/>
</dbReference>
<dbReference type="Gene3D" id="3.80.10.10">
    <property type="entry name" value="Ribonuclease Inhibitor"/>
    <property type="match status" value="2"/>
</dbReference>
<protein>
    <submittedName>
        <fullName evidence="3">Uncharacterized protein</fullName>
    </submittedName>
</protein>
<sequence length="695" mass="73596">MGCASSSEGDAGQAKGSKSVFDVSGQQLSTLPVPQSATAPKVINASDNLLSRLPDLSASKAWVSVERVDFSRNRFTRVPQQLEALPKLTAVDFSSNPFAKSGAFDALLKLSKVTHVVLQDAGMKTIPVSLMSCRTITHLDLSSNPNLVLGGKGGPSLEKMVHLRTLVLRDCNLAGELPAALRNLKLTSLNISGNPKLDLSEPKSWGLLKKTLHELYAEELALFCLPRGVCSCTGIRKLSLRGNPTLESLSGLIFMNELTDLDLSDCGLRSLPVELDTAEGLLHLNLANNRLSADPEVPVNWWRWPSNASVVQLSVLAALSAVDVRRRNVEIPDPQIVSALVSCKDAVEISLCTGAKRNVLPMALASNLQRLASYNELPVADAPDCRARIAKLCSVTSAEDHLSVLPTAFATVSDGSAVRNLVDWLRAIHAARTTLGLMWPFAVARFKVFDDLEALATGSPRRKGEKAAAGVATVGDVPIDVAAVHLGLHLQSLLEPGAIVSGAPYLGTMAPADEGSARTQLWDGLIANGGGSALPAEIAAHGALSSHNPLDNAPETPEVTPQEDHARELVLRFAAHVVDAEDRGLVLDGAEAQYVKLLALPIGEARYLPLAAQVAAVAHVVMDPALFALEIGPLAPEFGGVDLPQVLVRSGKLFEVSDAALGRTSAAWDAEYKEHCPWLGASAKGCVASPDLLLS</sequence>
<dbReference type="EMBL" id="HBGF01035359">
    <property type="protein sequence ID" value="CAD9133364.1"/>
    <property type="molecule type" value="Transcribed_RNA"/>
</dbReference>
<dbReference type="Pfam" id="PF00560">
    <property type="entry name" value="LRR_1"/>
    <property type="match status" value="1"/>
</dbReference>
<organism evidence="3">
    <name type="scientific">Neobodo designis</name>
    <name type="common">Flagellated protozoan</name>
    <name type="synonym">Bodo designis</name>
    <dbReference type="NCBI Taxonomy" id="312471"/>
    <lineage>
        <taxon>Eukaryota</taxon>
        <taxon>Discoba</taxon>
        <taxon>Euglenozoa</taxon>
        <taxon>Kinetoplastea</taxon>
        <taxon>Metakinetoplastina</taxon>
        <taxon>Neobodonida</taxon>
        <taxon>Neobodo</taxon>
    </lineage>
</organism>
<dbReference type="SUPFAM" id="SSF52058">
    <property type="entry name" value="L domain-like"/>
    <property type="match status" value="1"/>
</dbReference>
<dbReference type="Pfam" id="PF13516">
    <property type="entry name" value="LRR_6"/>
    <property type="match status" value="1"/>
</dbReference>
<name>A0A7S1MJP2_NEODS</name>
<dbReference type="PANTHER" id="PTHR48051">
    <property type="match status" value="1"/>
</dbReference>
<evidence type="ECO:0000256" key="2">
    <source>
        <dbReference type="ARBA" id="ARBA00022737"/>
    </source>
</evidence>
<dbReference type="PANTHER" id="PTHR48051:SF54">
    <property type="entry name" value="LEUCINE-RICH REPEAT-CONTAINING PROTEIN"/>
    <property type="match status" value="1"/>
</dbReference>
<accession>A0A7S1MJP2</accession>
<keyword evidence="2" id="KW-0677">Repeat</keyword>
<proteinExistence type="predicted"/>
<reference evidence="3" key="1">
    <citation type="submission" date="2021-01" db="EMBL/GenBank/DDBJ databases">
        <authorList>
            <person name="Corre E."/>
            <person name="Pelletier E."/>
            <person name="Niang G."/>
            <person name="Scheremetjew M."/>
            <person name="Finn R."/>
            <person name="Kale V."/>
            <person name="Holt S."/>
            <person name="Cochrane G."/>
            <person name="Meng A."/>
            <person name="Brown T."/>
            <person name="Cohen L."/>
        </authorList>
    </citation>
    <scope>NUCLEOTIDE SEQUENCE</scope>
    <source>
        <strain evidence="3">CCAP 1951/1</strain>
    </source>
</reference>